<dbReference type="RefSeq" id="WP_277899650.1">
    <property type="nucleotide sequence ID" value="NZ_JAPMUA010000003.1"/>
</dbReference>
<proteinExistence type="predicted"/>
<evidence type="ECO:0000313" key="2">
    <source>
        <dbReference type="Proteomes" id="UP001153642"/>
    </source>
</evidence>
<evidence type="ECO:0000313" key="1">
    <source>
        <dbReference type="EMBL" id="MDG3586450.1"/>
    </source>
</evidence>
<accession>A0ABT6FT71</accession>
<keyword evidence="2" id="KW-1185">Reference proteome</keyword>
<gene>
    <name evidence="1" type="ORF">OSR52_11260</name>
</gene>
<organism evidence="1 2">
    <name type="scientific">Galbibacter pacificus</name>
    <dbReference type="NCBI Taxonomy" id="2996052"/>
    <lineage>
        <taxon>Bacteria</taxon>
        <taxon>Pseudomonadati</taxon>
        <taxon>Bacteroidota</taxon>
        <taxon>Flavobacteriia</taxon>
        <taxon>Flavobacteriales</taxon>
        <taxon>Flavobacteriaceae</taxon>
        <taxon>Galbibacter</taxon>
    </lineage>
</organism>
<sequence length="183" mass="20859">MLYLEAHNAKWAITSDFIYMDLEQRVNADRVLIESGRANAKQLCCELAGLYRLNPYLEVGLAGRINAVKSSLDVQTIGTVGDVRYESAFLLEFWIDPVAVARVSKTYDEKLYWIFRGDIGGFGIGSDLTWQIQAYVGYKFPKVIQSSVGYRVMSMDYETGSGRDYFRYDIRNFGPNIRIGFNL</sequence>
<name>A0ABT6FT71_9FLAO</name>
<reference evidence="1" key="1">
    <citation type="submission" date="2022-11" db="EMBL/GenBank/DDBJ databases">
        <title>High-quality draft genome sequence of Galbibacter sp. strain CMA-7.</title>
        <authorList>
            <person name="Wei L."/>
            <person name="Dong C."/>
            <person name="Shao Z."/>
        </authorList>
    </citation>
    <scope>NUCLEOTIDE SEQUENCE</scope>
    <source>
        <strain evidence="1">CMA-7</strain>
    </source>
</reference>
<dbReference type="Proteomes" id="UP001153642">
    <property type="component" value="Unassembled WGS sequence"/>
</dbReference>
<protein>
    <recommendedName>
        <fullName evidence="3">Outer membrane protein beta-barrel domain-containing protein</fullName>
    </recommendedName>
</protein>
<evidence type="ECO:0008006" key="3">
    <source>
        <dbReference type="Google" id="ProtNLM"/>
    </source>
</evidence>
<comment type="caution">
    <text evidence="1">The sequence shown here is derived from an EMBL/GenBank/DDBJ whole genome shotgun (WGS) entry which is preliminary data.</text>
</comment>
<dbReference type="EMBL" id="JAPMUA010000003">
    <property type="protein sequence ID" value="MDG3586450.1"/>
    <property type="molecule type" value="Genomic_DNA"/>
</dbReference>